<name>A0A384JT03_BOTFB</name>
<evidence type="ECO:0000313" key="2">
    <source>
        <dbReference type="EMBL" id="ATZ53494.1"/>
    </source>
</evidence>
<organism evidence="2 3">
    <name type="scientific">Botryotinia fuckeliana (strain B05.10)</name>
    <name type="common">Noble rot fungus</name>
    <name type="synonym">Botrytis cinerea</name>
    <dbReference type="NCBI Taxonomy" id="332648"/>
    <lineage>
        <taxon>Eukaryota</taxon>
        <taxon>Fungi</taxon>
        <taxon>Dikarya</taxon>
        <taxon>Ascomycota</taxon>
        <taxon>Pezizomycotina</taxon>
        <taxon>Leotiomycetes</taxon>
        <taxon>Helotiales</taxon>
        <taxon>Sclerotiniaceae</taxon>
        <taxon>Botrytis</taxon>
    </lineage>
</organism>
<reference evidence="2 3" key="1">
    <citation type="journal article" date="2011" name="PLoS Genet.">
        <title>Genomic analysis of the necrotrophic fungal pathogens Sclerotinia sclerotiorum and Botrytis cinerea.</title>
        <authorList>
            <person name="Amselem J."/>
            <person name="Cuomo C.A."/>
            <person name="van Kan J.A."/>
            <person name="Viaud M."/>
            <person name="Benito E.P."/>
            <person name="Couloux A."/>
            <person name="Coutinho P.M."/>
            <person name="de Vries R.P."/>
            <person name="Dyer P.S."/>
            <person name="Fillinger S."/>
            <person name="Fournier E."/>
            <person name="Gout L."/>
            <person name="Hahn M."/>
            <person name="Kohn L."/>
            <person name="Lapalu N."/>
            <person name="Plummer K.M."/>
            <person name="Pradier J.M."/>
            <person name="Quevillon E."/>
            <person name="Sharon A."/>
            <person name="Simon A."/>
            <person name="ten Have A."/>
            <person name="Tudzynski B."/>
            <person name="Tudzynski P."/>
            <person name="Wincker P."/>
            <person name="Andrew M."/>
            <person name="Anthouard V."/>
            <person name="Beever R.E."/>
            <person name="Beffa R."/>
            <person name="Benoit I."/>
            <person name="Bouzid O."/>
            <person name="Brault B."/>
            <person name="Chen Z."/>
            <person name="Choquer M."/>
            <person name="Collemare J."/>
            <person name="Cotton P."/>
            <person name="Danchin E.G."/>
            <person name="Da Silva C."/>
            <person name="Gautier A."/>
            <person name="Giraud C."/>
            <person name="Giraud T."/>
            <person name="Gonzalez C."/>
            <person name="Grossetete S."/>
            <person name="Guldener U."/>
            <person name="Henrissat B."/>
            <person name="Howlett B.J."/>
            <person name="Kodira C."/>
            <person name="Kretschmer M."/>
            <person name="Lappartient A."/>
            <person name="Leroch M."/>
            <person name="Levis C."/>
            <person name="Mauceli E."/>
            <person name="Neuveglise C."/>
            <person name="Oeser B."/>
            <person name="Pearson M."/>
            <person name="Poulain J."/>
            <person name="Poussereau N."/>
            <person name="Quesneville H."/>
            <person name="Rascle C."/>
            <person name="Schumacher J."/>
            <person name="Segurens B."/>
            <person name="Sexton A."/>
            <person name="Silva E."/>
            <person name="Sirven C."/>
            <person name="Soanes D.M."/>
            <person name="Talbot N.J."/>
            <person name="Templeton M."/>
            <person name="Yandava C."/>
            <person name="Yarden O."/>
            <person name="Zeng Q."/>
            <person name="Rollins J.A."/>
            <person name="Lebrun M.H."/>
            <person name="Dickman M."/>
        </authorList>
    </citation>
    <scope>NUCLEOTIDE SEQUENCE [LARGE SCALE GENOMIC DNA]</scope>
    <source>
        <strain evidence="2 3">B05.10</strain>
    </source>
</reference>
<keyword evidence="3" id="KW-1185">Reference proteome</keyword>
<dbReference type="OMA" id="WKGRVEC"/>
<reference evidence="2 3" key="2">
    <citation type="journal article" date="2012" name="Eukaryot. Cell">
        <title>Genome update of Botrytis cinerea strains B05.10 and T4.</title>
        <authorList>
            <person name="Staats M."/>
            <person name="van Kan J.A."/>
        </authorList>
    </citation>
    <scope>NUCLEOTIDE SEQUENCE [LARGE SCALE GENOMIC DNA]</scope>
    <source>
        <strain evidence="2 3">B05.10</strain>
    </source>
</reference>
<dbReference type="OrthoDB" id="3486108at2759"/>
<evidence type="ECO:0000313" key="3">
    <source>
        <dbReference type="Proteomes" id="UP000001798"/>
    </source>
</evidence>
<evidence type="ECO:0000256" key="1">
    <source>
        <dbReference type="SAM" id="MobiDB-lite"/>
    </source>
</evidence>
<proteinExistence type="predicted"/>
<reference evidence="2 3" key="3">
    <citation type="journal article" date="2017" name="Mol. Plant Pathol.">
        <title>A gapless genome sequence of the fungus Botrytis cinerea.</title>
        <authorList>
            <person name="Van Kan J.A."/>
            <person name="Stassen J.H."/>
            <person name="Mosbach A."/>
            <person name="Van Der Lee T.A."/>
            <person name="Faino L."/>
            <person name="Farmer A.D."/>
            <person name="Papasotiriou D.G."/>
            <person name="Zhou S."/>
            <person name="Seidl M.F."/>
            <person name="Cottam E."/>
            <person name="Edel D."/>
            <person name="Hahn M."/>
            <person name="Schwartz D.C."/>
            <person name="Dietrich R.A."/>
            <person name="Widdison S."/>
            <person name="Scalliet G."/>
        </authorList>
    </citation>
    <scope>NUCLEOTIDE SEQUENCE [LARGE SCALE GENOMIC DNA]</scope>
    <source>
        <strain evidence="2 3">B05.10</strain>
    </source>
</reference>
<dbReference type="KEGG" id="bfu:BCIN_09g03380"/>
<dbReference type="Proteomes" id="UP000001798">
    <property type="component" value="Chromosome 9"/>
</dbReference>
<feature type="region of interest" description="Disordered" evidence="1">
    <location>
        <begin position="72"/>
        <end position="108"/>
    </location>
</feature>
<dbReference type="RefSeq" id="XP_001545489.1">
    <property type="nucleotide sequence ID" value="XM_001545439.2"/>
</dbReference>
<gene>
    <name evidence="2" type="ORF">BCIN_09g03380</name>
</gene>
<accession>A0A384JT03</accession>
<protein>
    <submittedName>
        <fullName evidence="2">Uncharacterized protein</fullName>
    </submittedName>
</protein>
<feature type="region of interest" description="Disordered" evidence="1">
    <location>
        <begin position="1"/>
        <end position="32"/>
    </location>
</feature>
<dbReference type="GeneID" id="5425949"/>
<dbReference type="AlphaFoldDB" id="A0A384JT03"/>
<dbReference type="EMBL" id="CP009813">
    <property type="protein sequence ID" value="ATZ53494.1"/>
    <property type="molecule type" value="Genomic_DNA"/>
</dbReference>
<sequence length="295" mass="33230">MSIPLSDHVTASSLGSLKFPPSPPHNRHEHELSSLTKPYDSCHHQQHHHHLNSKGLGGTRISQVEITSFYSPANSSYEPDGSSTIASTPPMSGIQQINGSSSALQPSSTSRVLPLSQSTIAPLCLQCKGHKYGFTSYFHNAAIFPEPPHDLLMLVEQSYLLRNRLKSLMINYVTRIVDNSRLEAIANEILDWKGRVECLTREVLISSMGFELNMEGLEAVNDWAADLVQRLGNHVNGFQKMELSKEDQKRLLIDFKKLWEVVWTSFMADRNRRNTPRRSLRSRDAVDIDLPDSEL</sequence>
<dbReference type="VEuPathDB" id="FungiDB:Bcin09g03380"/>